<evidence type="ECO:0000313" key="3">
    <source>
        <dbReference type="EMBL" id="KAG2378807.1"/>
    </source>
</evidence>
<dbReference type="GeneID" id="68100409"/>
<reference evidence="3 4" key="1">
    <citation type="journal article" date="2018" name="BMC Genomics">
        <title>The genome of Naegleria lovaniensis, the basis for a comparative approach to unravel pathogenicity factors of the human pathogenic amoeba N. fowleri.</title>
        <authorList>
            <person name="Liechti N."/>
            <person name="Schurch N."/>
            <person name="Bruggmann R."/>
            <person name="Wittwer M."/>
        </authorList>
    </citation>
    <scope>NUCLEOTIDE SEQUENCE [LARGE SCALE GENOMIC DNA]</scope>
    <source>
        <strain evidence="3 4">ATCC 30569</strain>
    </source>
</reference>
<protein>
    <recommendedName>
        <fullName evidence="2">Fe2OG dioxygenase domain-containing protein</fullName>
    </recommendedName>
</protein>
<dbReference type="GO" id="GO:0051213">
    <property type="term" value="F:dioxygenase activity"/>
    <property type="evidence" value="ECO:0007669"/>
    <property type="project" value="InterPro"/>
</dbReference>
<proteinExistence type="predicted"/>
<gene>
    <name evidence="3" type="ORF">C9374_007955</name>
</gene>
<dbReference type="AlphaFoldDB" id="A0AA88KG16"/>
<dbReference type="PROSITE" id="PS51471">
    <property type="entry name" value="FE2OG_OXY"/>
    <property type="match status" value="1"/>
</dbReference>
<evidence type="ECO:0000313" key="4">
    <source>
        <dbReference type="Proteomes" id="UP000816034"/>
    </source>
</evidence>
<sequence length="323" mass="37199">MKRSRNVLTHSDSKNYDFASIKDESQQQKPHENIAQLSTLHSSKSTNGNSMEQEYQPTQPQTKKQKVWRQGTLHFHSVGRTVSSHQQPSRDSTPCSADSPIIINDDDECENHVTSSSSKTVFMKQTQLVETFLINDKITGTQVKHISNFVSPRDSKILFNKLLEMCKFQTKDYNFGGKVVTSPRKYTFLTKESPQFYIPELVQLKERVEKYTGEVFNGVLVNRYDNGQDSIMWHADKEKSLNQGCSIVSISLGQARDFQFRPRKDVAVYDQIKSMGVLTTKLEDGAMVIMNDKTQLYYEHCVPKRKNVHGMRINLTFRNSKYY</sequence>
<feature type="domain" description="Fe2OG dioxygenase" evidence="2">
    <location>
        <begin position="215"/>
        <end position="321"/>
    </location>
</feature>
<dbReference type="PANTHER" id="PTHR31212">
    <property type="entry name" value="ALPHA-KETOGLUTARATE-DEPENDENT DIOXYGENASE ALKB HOMOLOG 3"/>
    <property type="match status" value="1"/>
</dbReference>
<feature type="compositionally biased region" description="Basic and acidic residues" evidence="1">
    <location>
        <begin position="11"/>
        <end position="32"/>
    </location>
</feature>
<organism evidence="3 4">
    <name type="scientific">Naegleria lovaniensis</name>
    <name type="common">Amoeba</name>
    <dbReference type="NCBI Taxonomy" id="51637"/>
    <lineage>
        <taxon>Eukaryota</taxon>
        <taxon>Discoba</taxon>
        <taxon>Heterolobosea</taxon>
        <taxon>Tetramitia</taxon>
        <taxon>Eutetramitia</taxon>
        <taxon>Vahlkampfiidae</taxon>
        <taxon>Naegleria</taxon>
    </lineage>
</organism>
<feature type="compositionally biased region" description="Polar residues" evidence="1">
    <location>
        <begin position="1"/>
        <end position="10"/>
    </location>
</feature>
<dbReference type="InterPro" id="IPR032854">
    <property type="entry name" value="ALKBH3"/>
</dbReference>
<feature type="compositionally biased region" description="Polar residues" evidence="1">
    <location>
        <begin position="35"/>
        <end position="55"/>
    </location>
</feature>
<dbReference type="InterPro" id="IPR037151">
    <property type="entry name" value="AlkB-like_sf"/>
</dbReference>
<dbReference type="InterPro" id="IPR027450">
    <property type="entry name" value="AlkB-like"/>
</dbReference>
<feature type="region of interest" description="Disordered" evidence="1">
    <location>
        <begin position="1"/>
        <end position="66"/>
    </location>
</feature>
<dbReference type="GO" id="GO:0006307">
    <property type="term" value="P:DNA alkylation repair"/>
    <property type="evidence" value="ECO:0007669"/>
    <property type="project" value="InterPro"/>
</dbReference>
<evidence type="ECO:0000259" key="2">
    <source>
        <dbReference type="PROSITE" id="PS51471"/>
    </source>
</evidence>
<feature type="compositionally biased region" description="Polar residues" evidence="1">
    <location>
        <begin position="80"/>
        <end position="96"/>
    </location>
</feature>
<dbReference type="InterPro" id="IPR005123">
    <property type="entry name" value="Oxoglu/Fe-dep_dioxygenase_dom"/>
</dbReference>
<dbReference type="SUPFAM" id="SSF51197">
    <property type="entry name" value="Clavaminate synthase-like"/>
    <property type="match status" value="1"/>
</dbReference>
<dbReference type="EMBL" id="PYSW02000031">
    <property type="protein sequence ID" value="KAG2378807.1"/>
    <property type="molecule type" value="Genomic_DNA"/>
</dbReference>
<dbReference type="Gene3D" id="2.60.120.590">
    <property type="entry name" value="Alpha-ketoglutarate-dependent dioxygenase AlkB-like"/>
    <property type="match status" value="1"/>
</dbReference>
<dbReference type="PANTHER" id="PTHR31212:SF4">
    <property type="entry name" value="ALPHA-KETOGLUTARATE-DEPENDENT DIOXYGENASE ALKB HOMOLOG 3"/>
    <property type="match status" value="1"/>
</dbReference>
<dbReference type="Proteomes" id="UP000816034">
    <property type="component" value="Unassembled WGS sequence"/>
</dbReference>
<feature type="region of interest" description="Disordered" evidence="1">
    <location>
        <begin position="79"/>
        <end position="103"/>
    </location>
</feature>
<dbReference type="Pfam" id="PF13532">
    <property type="entry name" value="2OG-FeII_Oxy_2"/>
    <property type="match status" value="1"/>
</dbReference>
<comment type="caution">
    <text evidence="3">The sequence shown here is derived from an EMBL/GenBank/DDBJ whole genome shotgun (WGS) entry which is preliminary data.</text>
</comment>
<keyword evidence="4" id="KW-1185">Reference proteome</keyword>
<dbReference type="RefSeq" id="XP_044546069.1">
    <property type="nucleotide sequence ID" value="XM_044697977.1"/>
</dbReference>
<accession>A0AA88KG16</accession>
<name>A0AA88KG16_NAELO</name>
<evidence type="ECO:0000256" key="1">
    <source>
        <dbReference type="SAM" id="MobiDB-lite"/>
    </source>
</evidence>